<dbReference type="EMBL" id="VUMD01000001">
    <property type="protein sequence ID" value="MSS35102.1"/>
    <property type="molecule type" value="Genomic_DNA"/>
</dbReference>
<sequence length="806" mass="94333">MKIILKEKILSIISSMEEANNYFKKLTDKASAVELFLTCQETAAQIGDIIEKNESQPGKVIEYLENYCELVYQLYICEGTEWGALVDKLEMQVEKIRSGIEKVIPSDSMKAVFLPYIASMWDTFHSIYLSAKEDLRFDVKVVPIPYYTLGPEGQILSEHYEGQEISEYAKITDYRNYDFQREQPDIIFIHNPYDQYNRVTRIPEAFYSSQLIKYTSRLVYIPYYISKEKTLDHFMQLPGVRNAWRIFAQNETIREQYIESGIASEKVVALGSPKLDMVVSFSKKKQPIPDEWSALKNKKVFFYNTSLMDIMNRGDLFLKKIRYVISVFKEHKDMALLWRPHPLSIATIQATAPELLNDYLNLIQDFKNSGIGVYDDTGELDRTIAISDAYIGELQSSVSQLYEATGKPMYYIENYNPDFMLEERYARCLCAEVIDKKIYMYSWEYNSIFVYDEITKTVRVERGDDTALGCEKFLYLQSIEDRNIIYFVPSAALNVIKYDISDGNRKLISIRNEGKAFDPVIFGGKLYLLPIYYSDYFASIDLETEQVEYISTHYREQFPNIKNLGEKSLFYGNTVLGHSVWRISFIGAFLQRICFDSNEIQYIEIENLKEPLRGIAFDGKYFWGAGLYGNKIYKWDPNENKIICTIAIERWEQLQKTMLFSDIYFFGNSIWVFFKRECNVVRIDPTTKNIKILDFSNIFELRFDGNEQQLFSENIRMFGKYIYLFPYHANGIIKIDIETNEVYFEKIYIESQQLLKKISGSTLSESICSLKKYLQRVKQSKNSACKNGYMLAGDRIWKYILDNLYM</sequence>
<dbReference type="AlphaFoldDB" id="A0A7X2NHQ2"/>
<comment type="caution">
    <text evidence="1">The sequence shown here is derived from an EMBL/GenBank/DDBJ whole genome shotgun (WGS) entry which is preliminary data.</text>
</comment>
<dbReference type="SUPFAM" id="SSF50969">
    <property type="entry name" value="YVTN repeat-like/Quinoprotein amine dehydrogenase"/>
    <property type="match status" value="1"/>
</dbReference>
<dbReference type="Proteomes" id="UP000429958">
    <property type="component" value="Unassembled WGS sequence"/>
</dbReference>
<evidence type="ECO:0000313" key="1">
    <source>
        <dbReference type="EMBL" id="MSS35102.1"/>
    </source>
</evidence>
<dbReference type="InterPro" id="IPR011044">
    <property type="entry name" value="Quino_amine_DH_bsu"/>
</dbReference>
<gene>
    <name evidence="1" type="ORF">FYJ39_00545</name>
</gene>
<dbReference type="RefSeq" id="WP_154470519.1">
    <property type="nucleotide sequence ID" value="NZ_VUMD01000001.1"/>
</dbReference>
<reference evidence="1 2" key="1">
    <citation type="submission" date="2019-08" db="EMBL/GenBank/DDBJ databases">
        <title>In-depth cultivation of the pig gut microbiome towards novel bacterial diversity and tailored functional studies.</title>
        <authorList>
            <person name="Wylensek D."/>
            <person name="Hitch T.C.A."/>
            <person name="Clavel T."/>
        </authorList>
    </citation>
    <scope>NUCLEOTIDE SEQUENCE [LARGE SCALE GENOMIC DNA]</scope>
    <source>
        <strain evidence="1 2">WCA-389-WT-23D1</strain>
    </source>
</reference>
<organism evidence="1 2">
    <name type="scientific">Clostridium porci</name>
    <dbReference type="NCBI Taxonomy" id="2605778"/>
    <lineage>
        <taxon>Bacteria</taxon>
        <taxon>Bacillati</taxon>
        <taxon>Bacillota</taxon>
        <taxon>Clostridia</taxon>
        <taxon>Eubacteriales</taxon>
        <taxon>Clostridiaceae</taxon>
        <taxon>Clostridium</taxon>
    </lineage>
</organism>
<protein>
    <recommendedName>
        <fullName evidence="3">CDP-Glycerol:Poly(Glycerophosphate) glycerophosphotransferase</fullName>
    </recommendedName>
</protein>
<dbReference type="SUPFAM" id="SSF53756">
    <property type="entry name" value="UDP-Glycosyltransferase/glycogen phosphorylase"/>
    <property type="match status" value="1"/>
</dbReference>
<accession>A0A7X2NHQ2</accession>
<proteinExistence type="predicted"/>
<evidence type="ECO:0000313" key="2">
    <source>
        <dbReference type="Proteomes" id="UP000429958"/>
    </source>
</evidence>
<keyword evidence="2" id="KW-1185">Reference proteome</keyword>
<evidence type="ECO:0008006" key="3">
    <source>
        <dbReference type="Google" id="ProtNLM"/>
    </source>
</evidence>
<name>A0A7X2NHQ2_9CLOT</name>